<evidence type="ECO:0000256" key="3">
    <source>
        <dbReference type="ARBA" id="ARBA00022723"/>
    </source>
</evidence>
<proteinExistence type="inferred from homology"/>
<keyword evidence="8" id="KW-0051">Antiviral defense</keyword>
<keyword evidence="4" id="KW-0547">Nucleotide-binding</keyword>
<evidence type="ECO:0000256" key="7">
    <source>
        <dbReference type="ARBA" id="ARBA00022840"/>
    </source>
</evidence>
<dbReference type="InterPro" id="IPR038257">
    <property type="entry name" value="CRISPR-assoc_Cas3_HD_sf"/>
</dbReference>
<dbReference type="GO" id="GO:0046872">
    <property type="term" value="F:metal ion binding"/>
    <property type="evidence" value="ECO:0007669"/>
    <property type="project" value="UniProtKB-KW"/>
</dbReference>
<dbReference type="Pfam" id="PF22590">
    <property type="entry name" value="Cas3-like_C_2"/>
    <property type="match status" value="1"/>
</dbReference>
<dbReference type="Pfam" id="PF18019">
    <property type="entry name" value="Cas3_HD"/>
    <property type="match status" value="1"/>
</dbReference>
<dbReference type="OrthoDB" id="9810236at2"/>
<evidence type="ECO:0000259" key="9">
    <source>
        <dbReference type="PROSITE" id="PS51643"/>
    </source>
</evidence>
<dbReference type="Gene3D" id="1.10.3210.30">
    <property type="match status" value="1"/>
</dbReference>
<dbReference type="InterPro" id="IPR054712">
    <property type="entry name" value="Cas3-like_dom"/>
</dbReference>
<keyword evidence="11" id="KW-1185">Reference proteome</keyword>
<dbReference type="InterPro" id="IPR006483">
    <property type="entry name" value="CRISPR-assoc_Cas3_HD"/>
</dbReference>
<dbReference type="InterPro" id="IPR050079">
    <property type="entry name" value="DEAD_box_RNA_helicase"/>
</dbReference>
<dbReference type="GO" id="GO:0005524">
    <property type="term" value="F:ATP binding"/>
    <property type="evidence" value="ECO:0007669"/>
    <property type="project" value="UniProtKB-KW"/>
</dbReference>
<dbReference type="InterPro" id="IPR027417">
    <property type="entry name" value="P-loop_NTPase"/>
</dbReference>
<sequence length="777" mass="82873">MDFESFFQAATGCRPYRYQARIARDGLPAAVTTPTGTGKTGVILAWLWRLLYGPGPAVTPRRLIYALPPGRLADNAAAQARDWLARLELTEQVSLHVVMGPWGEDLGDWRENMHRPAIVIGNTDAVVSKALNRGYGIGRALSPIDFGLVTNGAQWIIDEARLCPQATATLRRLAEWAEGVPIAEPFGLTLLSSLTETAPVGVGAGERAGELASRLAARRTIRRVPAEPGDYRAVARLAAERHRPGTMTLVVLNTVAAAQEVHRQLRGEGVTCTLLHPRLRGIERAARLADIAAPGDMIVITAQVAEGLDQSAAVLVTEAAPWPAVVQRAGRCNRDGAVQDAELWWLPPGRDHQDCHAACAELNRLEGMAVTSEDLAARAVPSGPQHVAAIGRDEFAELFDTASAVDAGPYLRDGDDPDVELAWATWTPGPDGAPDPEVRYPPAEYRCRVPIGDVLLLAGQRPVWRFDRSANRSTRLGEYPGTPPRPLELLLVNAMDGGYDQETGVDPAASGPVPDCPQLLTPDEIAERAAAEAAVPVDAPRPWQSLAEHSDQVRDQAAALLTVLAPRVSPDAARATIVAAHLHDAGKAHPLWQDALCALAGESEAAAVEAGRPWAKSGRNGRLEFAGGVGFRHELASLLLLDGPLAVLLAASPDPDLTRYLVLAHHGLLRVQVRDVIESAVAPHGAAPPPAFGLAQGVKTPIPAIFGQPATTLLTDLAQFGQFGQDGGGTWRQTVLRLLARYGPFTLAYLETIVRIADWRASGGKDLPAESGSGQSR</sequence>
<evidence type="ECO:0000313" key="11">
    <source>
        <dbReference type="Proteomes" id="UP000460272"/>
    </source>
</evidence>
<evidence type="ECO:0000256" key="6">
    <source>
        <dbReference type="ARBA" id="ARBA00022806"/>
    </source>
</evidence>
<evidence type="ECO:0000256" key="4">
    <source>
        <dbReference type="ARBA" id="ARBA00022741"/>
    </source>
</evidence>
<dbReference type="GO" id="GO:0005829">
    <property type="term" value="C:cytosol"/>
    <property type="evidence" value="ECO:0007669"/>
    <property type="project" value="TreeGrafter"/>
</dbReference>
<dbReference type="PROSITE" id="PS51643">
    <property type="entry name" value="HD_CAS3"/>
    <property type="match status" value="1"/>
</dbReference>
<evidence type="ECO:0000256" key="5">
    <source>
        <dbReference type="ARBA" id="ARBA00022801"/>
    </source>
</evidence>
<dbReference type="AlphaFoldDB" id="A0A6P2BQ05"/>
<comment type="caution">
    <text evidence="10">The sequence shown here is derived from an EMBL/GenBank/DDBJ whole genome shotgun (WGS) entry which is preliminary data.</text>
</comment>
<gene>
    <name evidence="10" type="ORF">EAS64_32990</name>
</gene>
<dbReference type="GO" id="GO:0051607">
    <property type="term" value="P:defense response to virus"/>
    <property type="evidence" value="ECO:0007669"/>
    <property type="project" value="UniProtKB-KW"/>
</dbReference>
<keyword evidence="6" id="KW-0347">Helicase</keyword>
<dbReference type="PANTHER" id="PTHR47959">
    <property type="entry name" value="ATP-DEPENDENT RNA HELICASE RHLE-RELATED"/>
    <property type="match status" value="1"/>
</dbReference>
<dbReference type="GO" id="GO:0003724">
    <property type="term" value="F:RNA helicase activity"/>
    <property type="evidence" value="ECO:0007669"/>
    <property type="project" value="TreeGrafter"/>
</dbReference>
<dbReference type="SUPFAM" id="SSF52540">
    <property type="entry name" value="P-loop containing nucleoside triphosphate hydrolases"/>
    <property type="match status" value="1"/>
</dbReference>
<dbReference type="GO" id="GO:0004519">
    <property type="term" value="F:endonuclease activity"/>
    <property type="evidence" value="ECO:0007669"/>
    <property type="project" value="UniProtKB-KW"/>
</dbReference>
<evidence type="ECO:0000256" key="2">
    <source>
        <dbReference type="ARBA" id="ARBA00009046"/>
    </source>
</evidence>
<keyword evidence="10" id="KW-0255">Endonuclease</keyword>
<keyword evidence="10" id="KW-0540">Nuclease</keyword>
<keyword evidence="5" id="KW-0378">Hydrolase</keyword>
<keyword evidence="3" id="KW-0479">Metal-binding</keyword>
<organism evidence="10 11">
    <name type="scientific">Trebonia kvetii</name>
    <dbReference type="NCBI Taxonomy" id="2480626"/>
    <lineage>
        <taxon>Bacteria</taxon>
        <taxon>Bacillati</taxon>
        <taxon>Actinomycetota</taxon>
        <taxon>Actinomycetes</taxon>
        <taxon>Streptosporangiales</taxon>
        <taxon>Treboniaceae</taxon>
        <taxon>Trebonia</taxon>
    </lineage>
</organism>
<comment type="similarity">
    <text evidence="2">In the central section; belongs to the CRISPR-associated helicase Cas3 family.</text>
</comment>
<dbReference type="GO" id="GO:0016787">
    <property type="term" value="F:hydrolase activity"/>
    <property type="evidence" value="ECO:0007669"/>
    <property type="project" value="UniProtKB-KW"/>
</dbReference>
<evidence type="ECO:0000256" key="1">
    <source>
        <dbReference type="ARBA" id="ARBA00006847"/>
    </source>
</evidence>
<accession>A0A6P2BQ05</accession>
<dbReference type="EMBL" id="RPFW01000007">
    <property type="protein sequence ID" value="TVZ01112.1"/>
    <property type="molecule type" value="Genomic_DNA"/>
</dbReference>
<reference evidence="10 11" key="1">
    <citation type="submission" date="2018-11" db="EMBL/GenBank/DDBJ databases">
        <title>Trebonia kvetii gen.nov., sp.nov., a novel acidophilic actinobacterium, and proposal of the new actinobacterial family Treboniaceae fam. nov.</title>
        <authorList>
            <person name="Rapoport D."/>
            <person name="Sagova-Mareckova M."/>
            <person name="Sedlacek I."/>
            <person name="Provaznik J."/>
            <person name="Kralova S."/>
            <person name="Pavlinic D."/>
            <person name="Benes V."/>
            <person name="Kopecky J."/>
        </authorList>
    </citation>
    <scope>NUCLEOTIDE SEQUENCE [LARGE SCALE GENOMIC DNA]</scope>
    <source>
        <strain evidence="10 11">15Tr583</strain>
    </source>
</reference>
<dbReference type="Gene3D" id="3.40.50.300">
    <property type="entry name" value="P-loop containing nucleotide triphosphate hydrolases"/>
    <property type="match status" value="2"/>
</dbReference>
<comment type="similarity">
    <text evidence="1">In the N-terminal section; belongs to the CRISPR-associated nuclease Cas3-HD family.</text>
</comment>
<protein>
    <submittedName>
        <fullName evidence="10">CRISPR-associated helicase/endonuclease Cas3</fullName>
    </submittedName>
</protein>
<dbReference type="PANTHER" id="PTHR47959:SF16">
    <property type="entry name" value="CRISPR-ASSOCIATED NUCLEASE_HELICASE CAS3-RELATED"/>
    <property type="match status" value="1"/>
</dbReference>
<evidence type="ECO:0000313" key="10">
    <source>
        <dbReference type="EMBL" id="TVZ01112.1"/>
    </source>
</evidence>
<feature type="domain" description="HD Cas3-type" evidence="9">
    <location>
        <begin position="539"/>
        <end position="760"/>
    </location>
</feature>
<evidence type="ECO:0000256" key="8">
    <source>
        <dbReference type="ARBA" id="ARBA00023118"/>
    </source>
</evidence>
<keyword evidence="7" id="KW-0067">ATP-binding</keyword>
<name>A0A6P2BQ05_9ACTN</name>
<dbReference type="Proteomes" id="UP000460272">
    <property type="component" value="Unassembled WGS sequence"/>
</dbReference>
<dbReference type="RefSeq" id="WP_145859425.1">
    <property type="nucleotide sequence ID" value="NZ_RPFW01000007.1"/>
</dbReference>